<accession>A0ABM4B514</accession>
<gene>
    <name evidence="2 3" type="primary">LOC124810307</name>
</gene>
<organism evidence="1 3">
    <name type="scientific">Hydra vulgaris</name>
    <name type="common">Hydra</name>
    <name type="synonym">Hydra attenuata</name>
    <dbReference type="NCBI Taxonomy" id="6087"/>
    <lineage>
        <taxon>Eukaryota</taxon>
        <taxon>Metazoa</taxon>
        <taxon>Cnidaria</taxon>
        <taxon>Hydrozoa</taxon>
        <taxon>Hydroidolina</taxon>
        <taxon>Anthoathecata</taxon>
        <taxon>Aplanulata</taxon>
        <taxon>Hydridae</taxon>
        <taxon>Hydra</taxon>
    </lineage>
</organism>
<sequence>MEEIEYTEYPIKLIGLNDEAIPGCGVIDISFKNVSGTKVAKLSFQNNYTSFITIKGKSVTGNFKTLLKNFRLMKFCHYADDSQNFFSIKSEDLCCNEPLIGLKFILRQPSSQWKCFNIKDIKIYRSTSKINKELEIIEKKINPCNKV</sequence>
<dbReference type="RefSeq" id="XP_065643928.1">
    <property type="nucleotide sequence ID" value="XM_065787856.1"/>
</dbReference>
<protein>
    <submittedName>
        <fullName evidence="2 3">Nicolin-1 isoform X3</fullName>
    </submittedName>
</protein>
<dbReference type="InterPro" id="IPR040235">
    <property type="entry name" value="Nicolin-1"/>
</dbReference>
<dbReference type="PANTHER" id="PTHR31239">
    <property type="entry name" value="NICOLIN 1"/>
    <property type="match status" value="1"/>
</dbReference>
<dbReference type="RefSeq" id="XP_065643929.1">
    <property type="nucleotide sequence ID" value="XM_065787857.1"/>
</dbReference>
<proteinExistence type="predicted"/>
<evidence type="ECO:0000313" key="3">
    <source>
        <dbReference type="RefSeq" id="XP_065643929.1"/>
    </source>
</evidence>
<dbReference type="GeneID" id="124810307"/>
<dbReference type="Proteomes" id="UP001652625">
    <property type="component" value="Chromosome 01"/>
</dbReference>
<name>A0ABM4B514_HYDVU</name>
<evidence type="ECO:0000313" key="1">
    <source>
        <dbReference type="Proteomes" id="UP001652625"/>
    </source>
</evidence>
<dbReference type="PANTHER" id="PTHR31239:SF2">
    <property type="entry name" value="NICOLIN-1"/>
    <property type="match status" value="1"/>
</dbReference>
<reference evidence="1 2" key="1">
    <citation type="submission" date="2025-05" db="UniProtKB">
        <authorList>
            <consortium name="RefSeq"/>
        </authorList>
    </citation>
    <scope>NUCLEOTIDE SEQUENCE [LARGE SCALE GENOMIC DNA]</scope>
</reference>
<keyword evidence="1" id="KW-1185">Reference proteome</keyword>
<evidence type="ECO:0000313" key="2">
    <source>
        <dbReference type="RefSeq" id="XP_065643928.1"/>
    </source>
</evidence>